<feature type="transmembrane region" description="Helical" evidence="1">
    <location>
        <begin position="84"/>
        <end position="105"/>
    </location>
</feature>
<keyword evidence="1" id="KW-1133">Transmembrane helix</keyword>
<accession>A0A2A5B8Q4</accession>
<evidence type="ECO:0000313" key="3">
    <source>
        <dbReference type="Proteomes" id="UP000218327"/>
    </source>
</evidence>
<comment type="caution">
    <text evidence="2">The sequence shown here is derived from an EMBL/GenBank/DDBJ whole genome shotgun (WGS) entry which is preliminary data.</text>
</comment>
<evidence type="ECO:0000256" key="1">
    <source>
        <dbReference type="SAM" id="Phobius"/>
    </source>
</evidence>
<keyword evidence="1" id="KW-0812">Transmembrane</keyword>
<dbReference type="EMBL" id="NVVJ01000004">
    <property type="protein sequence ID" value="PCJ27933.1"/>
    <property type="molecule type" value="Genomic_DNA"/>
</dbReference>
<keyword evidence="1" id="KW-0472">Membrane</keyword>
<name>A0A2A5B8Q4_9GAMM</name>
<organism evidence="2 3">
    <name type="scientific">SAR86 cluster bacterium</name>
    <dbReference type="NCBI Taxonomy" id="2030880"/>
    <lineage>
        <taxon>Bacteria</taxon>
        <taxon>Pseudomonadati</taxon>
        <taxon>Pseudomonadota</taxon>
        <taxon>Gammaproteobacteria</taxon>
        <taxon>SAR86 cluster</taxon>
    </lineage>
</organism>
<evidence type="ECO:0000313" key="2">
    <source>
        <dbReference type="EMBL" id="PCJ27933.1"/>
    </source>
</evidence>
<reference evidence="3" key="1">
    <citation type="submission" date="2017-08" db="EMBL/GenBank/DDBJ databases">
        <title>A dynamic microbial community with high functional redundancy inhabits the cold, oxic subseafloor aquifer.</title>
        <authorList>
            <person name="Tully B.J."/>
            <person name="Wheat C.G."/>
            <person name="Glazer B.T."/>
            <person name="Huber J.A."/>
        </authorList>
    </citation>
    <scope>NUCLEOTIDE SEQUENCE [LARGE SCALE GENOMIC DNA]</scope>
</reference>
<dbReference type="Proteomes" id="UP000218327">
    <property type="component" value="Unassembled WGS sequence"/>
</dbReference>
<proteinExistence type="predicted"/>
<feature type="transmembrane region" description="Helical" evidence="1">
    <location>
        <begin position="23"/>
        <end position="44"/>
    </location>
</feature>
<dbReference type="AlphaFoldDB" id="A0A2A5B8Q4"/>
<gene>
    <name evidence="2" type="ORF">COA96_01865</name>
</gene>
<protein>
    <submittedName>
        <fullName evidence="2">Uncharacterized protein</fullName>
    </submittedName>
</protein>
<sequence length="106" mass="12495">MEPTPKNNLIKMVWGFARVHENIFRYIIGHAYEFAWPTIFWPFIALEMAWKIKRFDKTGLITSLANQPKPFYVKYMLRDADILVFQYIGAVLLGFTVVLIANYTFL</sequence>